<evidence type="ECO:0000256" key="1">
    <source>
        <dbReference type="ARBA" id="ARBA00022490"/>
    </source>
</evidence>
<dbReference type="InterPro" id="IPR008189">
    <property type="entry name" value="rRNA_ssu_MeTfrase_I"/>
</dbReference>
<keyword evidence="4 6" id="KW-0808">Transferase</keyword>
<dbReference type="AlphaFoldDB" id="A0A059XXD7"/>
<organism evidence="8 9">
    <name type="scientific">Leptospirillum ferriphilum YSK</name>
    <dbReference type="NCBI Taxonomy" id="1441628"/>
    <lineage>
        <taxon>Bacteria</taxon>
        <taxon>Pseudomonadati</taxon>
        <taxon>Nitrospirota</taxon>
        <taxon>Nitrospiria</taxon>
        <taxon>Nitrospirales</taxon>
        <taxon>Nitrospiraceae</taxon>
        <taxon>Leptospirillum</taxon>
    </lineage>
</organism>
<proteinExistence type="inferred from homology"/>
<dbReference type="GO" id="GO:0070677">
    <property type="term" value="F:rRNA (cytosine-2'-O-)-methyltransferase activity"/>
    <property type="evidence" value="ECO:0007669"/>
    <property type="project" value="UniProtKB-UniRule"/>
</dbReference>
<dbReference type="Pfam" id="PF00590">
    <property type="entry name" value="TP_methylase"/>
    <property type="match status" value="1"/>
</dbReference>
<keyword evidence="1 6" id="KW-0963">Cytoplasm</keyword>
<evidence type="ECO:0000256" key="3">
    <source>
        <dbReference type="ARBA" id="ARBA00022603"/>
    </source>
</evidence>
<reference evidence="9" key="1">
    <citation type="submission" date="2014-02" db="EMBL/GenBank/DDBJ databases">
        <title>Complete genome sequence and comparative genomic analysis of the nitrogen-fixing bacterium Leptospirillum ferriphilum YSK.</title>
        <authorList>
            <person name="Guo X."/>
            <person name="Yin H."/>
            <person name="Liang Y."/>
            <person name="Hu Q."/>
            <person name="Ma L."/>
            <person name="Xiao Y."/>
            <person name="Zhang X."/>
            <person name="Qiu G."/>
            <person name="Liu X."/>
        </authorList>
    </citation>
    <scope>NUCLEOTIDE SEQUENCE [LARGE SCALE GENOMIC DNA]</scope>
    <source>
        <strain evidence="9">YSK</strain>
    </source>
</reference>
<dbReference type="SUPFAM" id="SSF53790">
    <property type="entry name" value="Tetrapyrrole methylase"/>
    <property type="match status" value="1"/>
</dbReference>
<dbReference type="FunFam" id="3.40.1010.10:FF:000007">
    <property type="entry name" value="Ribosomal RNA small subunit methyltransferase I"/>
    <property type="match status" value="1"/>
</dbReference>
<dbReference type="PANTHER" id="PTHR46111:SF1">
    <property type="entry name" value="RIBOSOMAL RNA SMALL SUBUNIT METHYLTRANSFERASE I"/>
    <property type="match status" value="1"/>
</dbReference>
<dbReference type="OrthoDB" id="9809084at2"/>
<reference evidence="8 9" key="2">
    <citation type="journal article" date="2015" name="Biomed. Res. Int.">
        <title>Effects of Arsenite Resistance on the Growth and Functional Gene Expression of Leptospirillum ferriphilum and Acidithiobacillus thiooxidans in Pure Culture and Coculture.</title>
        <authorList>
            <person name="Jiang H."/>
            <person name="Liang Y."/>
            <person name="Yin H."/>
            <person name="Xiao Y."/>
            <person name="Guo X."/>
            <person name="Xu Y."/>
            <person name="Hu Q."/>
            <person name="Liu H."/>
            <person name="Liu X."/>
        </authorList>
    </citation>
    <scope>NUCLEOTIDE SEQUENCE [LARGE SCALE GENOMIC DNA]</scope>
    <source>
        <strain evidence="8 9">YSK</strain>
    </source>
</reference>
<dbReference type="CDD" id="cd11648">
    <property type="entry name" value="RsmI"/>
    <property type="match status" value="1"/>
</dbReference>
<name>A0A059XXD7_9BACT</name>
<comment type="catalytic activity">
    <reaction evidence="6">
        <text>cytidine(1402) in 16S rRNA + S-adenosyl-L-methionine = 2'-O-methylcytidine(1402) in 16S rRNA + S-adenosyl-L-homocysteine + H(+)</text>
        <dbReference type="Rhea" id="RHEA:42924"/>
        <dbReference type="Rhea" id="RHEA-COMP:10285"/>
        <dbReference type="Rhea" id="RHEA-COMP:10286"/>
        <dbReference type="ChEBI" id="CHEBI:15378"/>
        <dbReference type="ChEBI" id="CHEBI:57856"/>
        <dbReference type="ChEBI" id="CHEBI:59789"/>
        <dbReference type="ChEBI" id="CHEBI:74495"/>
        <dbReference type="ChEBI" id="CHEBI:82748"/>
        <dbReference type="EC" id="2.1.1.198"/>
    </reaction>
</comment>
<dbReference type="InterPro" id="IPR018063">
    <property type="entry name" value="SAM_MeTrfase_RsmI_CS"/>
</dbReference>
<keyword evidence="9" id="KW-1185">Reference proteome</keyword>
<dbReference type="Gene3D" id="3.30.950.10">
    <property type="entry name" value="Methyltransferase, Cobalt-precorrin-4 Transmethylase, Domain 2"/>
    <property type="match status" value="1"/>
</dbReference>
<protein>
    <recommendedName>
        <fullName evidence="6">Ribosomal RNA small subunit methyltransferase I</fullName>
        <ecNumber evidence="6">2.1.1.198</ecNumber>
    </recommendedName>
    <alternativeName>
        <fullName evidence="6">16S rRNA 2'-O-ribose C1402 methyltransferase</fullName>
    </alternativeName>
    <alternativeName>
        <fullName evidence="6">rRNA (cytidine-2'-O-)-methyltransferase RsmI</fullName>
    </alternativeName>
</protein>
<dbReference type="NCBIfam" id="TIGR00096">
    <property type="entry name" value="16S rRNA (cytidine(1402)-2'-O)-methyltransferase"/>
    <property type="match status" value="1"/>
</dbReference>
<comment type="subcellular location">
    <subcellularLocation>
        <location evidence="6">Cytoplasm</location>
    </subcellularLocation>
</comment>
<evidence type="ECO:0000259" key="7">
    <source>
        <dbReference type="Pfam" id="PF00590"/>
    </source>
</evidence>
<dbReference type="InterPro" id="IPR000878">
    <property type="entry name" value="4pyrrol_Mease"/>
</dbReference>
<dbReference type="EC" id="2.1.1.198" evidence="6"/>
<sequence>MDKDRAGELFVVSTPIGNLEDISFRAVRVLSECDVIAAEDTRVTRVLLDHYDIRTPTVSYHAHNAREKAPLLVARMREGQRVSLVSDAGTPLVSDPGEVLVRLAADSGIAVRPVPGASALIAGLVVSGLDASRFVFQGFLPRKDSDCRREIRNLARFPGTLVFYESPRRVSKTIALLAEELGDRPAVLGRELTKIFESVKRGTLFSFRAQGTGEPEKGEWVLLIGGCPDAPGGEGLLSSTEVLSALEGLSLTPGDRARLLSRLSGLSRKDAYRLASGVEPS</sequence>
<comment type="similarity">
    <text evidence="6">Belongs to the methyltransferase superfamily. RsmI family.</text>
</comment>
<dbReference type="InterPro" id="IPR014776">
    <property type="entry name" value="4pyrrole_Mease_sub2"/>
</dbReference>
<accession>A0A059XXD7</accession>
<dbReference type="Proteomes" id="UP000027059">
    <property type="component" value="Chromosome"/>
</dbReference>
<keyword evidence="3 6" id="KW-0489">Methyltransferase</keyword>
<keyword evidence="2 6" id="KW-0698">rRNA processing</keyword>
<evidence type="ECO:0000256" key="4">
    <source>
        <dbReference type="ARBA" id="ARBA00022679"/>
    </source>
</evidence>
<dbReference type="KEGG" id="lfp:Y981_01550"/>
<dbReference type="PIRSF" id="PIRSF005917">
    <property type="entry name" value="MTase_YraL"/>
    <property type="match status" value="1"/>
</dbReference>
<dbReference type="EMBL" id="CP007243">
    <property type="protein sequence ID" value="AIA29981.1"/>
    <property type="molecule type" value="Genomic_DNA"/>
</dbReference>
<evidence type="ECO:0000313" key="9">
    <source>
        <dbReference type="Proteomes" id="UP000027059"/>
    </source>
</evidence>
<dbReference type="HAMAP" id="MF_01877">
    <property type="entry name" value="16SrRNA_methyltr_I"/>
    <property type="match status" value="1"/>
</dbReference>
<gene>
    <name evidence="6" type="primary">rsmI</name>
    <name evidence="8" type="ORF">Y981_01550</name>
</gene>
<dbReference type="HOGENOM" id="CLU_044779_2_0_0"/>
<dbReference type="PANTHER" id="PTHR46111">
    <property type="entry name" value="RIBOSOMAL RNA SMALL SUBUNIT METHYLTRANSFERASE I"/>
    <property type="match status" value="1"/>
</dbReference>
<comment type="function">
    <text evidence="6">Catalyzes the 2'-O-methylation of the ribose of cytidine 1402 (C1402) in 16S rRNA.</text>
</comment>
<dbReference type="RefSeq" id="WP_038504390.1">
    <property type="nucleotide sequence ID" value="NZ_CP007243.1"/>
</dbReference>
<evidence type="ECO:0000313" key="8">
    <source>
        <dbReference type="EMBL" id="AIA29981.1"/>
    </source>
</evidence>
<keyword evidence="5 6" id="KW-0949">S-adenosyl-L-methionine</keyword>
<dbReference type="InterPro" id="IPR014777">
    <property type="entry name" value="4pyrrole_Mease_sub1"/>
</dbReference>
<feature type="domain" description="Tetrapyrrole methylase" evidence="7">
    <location>
        <begin position="9"/>
        <end position="204"/>
    </location>
</feature>
<evidence type="ECO:0000256" key="2">
    <source>
        <dbReference type="ARBA" id="ARBA00022552"/>
    </source>
</evidence>
<evidence type="ECO:0000256" key="5">
    <source>
        <dbReference type="ARBA" id="ARBA00022691"/>
    </source>
</evidence>
<dbReference type="Gene3D" id="3.40.1010.10">
    <property type="entry name" value="Cobalt-precorrin-4 Transmethylase, Domain 1"/>
    <property type="match status" value="1"/>
</dbReference>
<evidence type="ECO:0000256" key="6">
    <source>
        <dbReference type="HAMAP-Rule" id="MF_01877"/>
    </source>
</evidence>
<dbReference type="InterPro" id="IPR035996">
    <property type="entry name" value="4pyrrol_Methylase_sf"/>
</dbReference>
<dbReference type="GO" id="GO:0005737">
    <property type="term" value="C:cytoplasm"/>
    <property type="evidence" value="ECO:0007669"/>
    <property type="project" value="UniProtKB-SubCell"/>
</dbReference>
<dbReference type="PROSITE" id="PS01296">
    <property type="entry name" value="RSMI"/>
    <property type="match status" value="1"/>
</dbReference>